<reference evidence="5" key="1">
    <citation type="submission" date="2020-07" db="EMBL/GenBank/DDBJ databases">
        <title>Huge and variable diversity of episymbiotic CPR bacteria and DPANN archaea in groundwater ecosystems.</title>
        <authorList>
            <person name="He C.Y."/>
            <person name="Keren R."/>
            <person name="Whittaker M."/>
            <person name="Farag I.F."/>
            <person name="Doudna J."/>
            <person name="Cate J.H.D."/>
            <person name="Banfield J.F."/>
        </authorList>
    </citation>
    <scope>NUCLEOTIDE SEQUENCE</scope>
    <source>
        <strain evidence="5">NC_groundwater_1482_Ag_S-0.65um_47_24</strain>
    </source>
</reference>
<dbReference type="SUPFAM" id="SSF52210">
    <property type="entry name" value="Succinyl-CoA synthetase domains"/>
    <property type="match status" value="1"/>
</dbReference>
<evidence type="ECO:0000256" key="1">
    <source>
        <dbReference type="ARBA" id="ARBA00022598"/>
    </source>
</evidence>
<dbReference type="AlphaFoldDB" id="A0A933GMM9"/>
<evidence type="ECO:0000313" key="6">
    <source>
        <dbReference type="Proteomes" id="UP000772181"/>
    </source>
</evidence>
<dbReference type="GO" id="GO:0016874">
    <property type="term" value="F:ligase activity"/>
    <property type="evidence" value="ECO:0007669"/>
    <property type="project" value="UniProtKB-KW"/>
</dbReference>
<dbReference type="Pfam" id="PF13607">
    <property type="entry name" value="Succ_CoA_lig"/>
    <property type="match status" value="1"/>
</dbReference>
<dbReference type="Gene3D" id="3.40.50.261">
    <property type="entry name" value="Succinyl-CoA synthetase domains"/>
    <property type="match status" value="1"/>
</dbReference>
<keyword evidence="3" id="KW-0067">ATP-binding</keyword>
<dbReference type="EMBL" id="JACQWF010000438">
    <property type="protein sequence ID" value="MBI4596722.1"/>
    <property type="molecule type" value="Genomic_DNA"/>
</dbReference>
<keyword evidence="1" id="KW-0436">Ligase</keyword>
<dbReference type="PANTHER" id="PTHR43334:SF1">
    <property type="entry name" value="3-HYDROXYPROPIONATE--COA LIGASE [ADP-FORMING]"/>
    <property type="match status" value="1"/>
</dbReference>
<organism evidence="5 6">
    <name type="scientific">Tectimicrobiota bacterium</name>
    <dbReference type="NCBI Taxonomy" id="2528274"/>
    <lineage>
        <taxon>Bacteria</taxon>
        <taxon>Pseudomonadati</taxon>
        <taxon>Nitrospinota/Tectimicrobiota group</taxon>
        <taxon>Candidatus Tectimicrobiota</taxon>
    </lineage>
</organism>
<comment type="caution">
    <text evidence="5">The sequence shown here is derived from an EMBL/GenBank/DDBJ whole genome shotgun (WGS) entry which is preliminary data.</text>
</comment>
<dbReference type="InterPro" id="IPR016102">
    <property type="entry name" value="Succinyl-CoA_synth-like"/>
</dbReference>
<evidence type="ECO:0000256" key="3">
    <source>
        <dbReference type="ARBA" id="ARBA00022840"/>
    </source>
</evidence>
<evidence type="ECO:0000313" key="5">
    <source>
        <dbReference type="EMBL" id="MBI4596722.1"/>
    </source>
</evidence>
<evidence type="ECO:0000259" key="4">
    <source>
        <dbReference type="Pfam" id="PF13607"/>
    </source>
</evidence>
<dbReference type="PANTHER" id="PTHR43334">
    <property type="entry name" value="ACETATE--COA LIGASE [ADP-FORMING]"/>
    <property type="match status" value="1"/>
</dbReference>
<dbReference type="InterPro" id="IPR032875">
    <property type="entry name" value="Succ_CoA_lig_flav_dom"/>
</dbReference>
<accession>A0A933GMM9</accession>
<evidence type="ECO:0000256" key="2">
    <source>
        <dbReference type="ARBA" id="ARBA00022741"/>
    </source>
</evidence>
<feature type="non-terminal residue" evidence="5">
    <location>
        <position position="1"/>
    </location>
</feature>
<sequence>EGLKRADQFIRLVKPLAEQKPVLILKGGRSQAGLRAALSHTGSMGGTAAIFEGAARQAGVIRVEYLEEMVDTAVAFSSPIYPTG</sequence>
<keyword evidence="2" id="KW-0547">Nucleotide-binding</keyword>
<feature type="domain" description="Succinyl-CoA synthetase-like flavodoxin" evidence="4">
    <location>
        <begin position="1"/>
        <end position="76"/>
    </location>
</feature>
<name>A0A933GMM9_UNCTE</name>
<protein>
    <recommendedName>
        <fullName evidence="4">Succinyl-CoA synthetase-like flavodoxin domain-containing protein</fullName>
    </recommendedName>
</protein>
<dbReference type="GO" id="GO:0005524">
    <property type="term" value="F:ATP binding"/>
    <property type="evidence" value="ECO:0007669"/>
    <property type="project" value="UniProtKB-KW"/>
</dbReference>
<gene>
    <name evidence="5" type="ORF">HY730_10185</name>
</gene>
<dbReference type="InterPro" id="IPR051538">
    <property type="entry name" value="Acyl-CoA_Synth/Transferase"/>
</dbReference>
<dbReference type="Proteomes" id="UP000772181">
    <property type="component" value="Unassembled WGS sequence"/>
</dbReference>
<proteinExistence type="predicted"/>